<accession>C1MWC3</accession>
<evidence type="ECO:0000256" key="1">
    <source>
        <dbReference type="ARBA" id="ARBA00004370"/>
    </source>
</evidence>
<keyword evidence="8" id="KW-1185">Reference proteome</keyword>
<evidence type="ECO:0000256" key="3">
    <source>
        <dbReference type="ARBA" id="ARBA00023055"/>
    </source>
</evidence>
<evidence type="ECO:0000256" key="5">
    <source>
        <dbReference type="ARBA" id="ARBA00023136"/>
    </source>
</evidence>
<dbReference type="AlphaFoldDB" id="C1MWC3"/>
<evidence type="ECO:0000313" key="7">
    <source>
        <dbReference type="EMBL" id="EEH55851.1"/>
    </source>
</evidence>
<sequence>MERPLERLSAAGAASGDLLTPAHIERLVLNLHHHHHDDDVHGGDLGWLNASIASAWGGFLRDWSARLVGDVAARRLAVRRPRALESATLRSFDFDPRPPTFSNARVTRATRRASDGARVLELRRVLLYTGPRTTALAR</sequence>
<reference evidence="7 8" key="1">
    <citation type="journal article" date="2009" name="Science">
        <title>Green evolution and dynamic adaptations revealed by genomes of the marine picoeukaryotes Micromonas.</title>
        <authorList>
            <person name="Worden A.Z."/>
            <person name="Lee J.H."/>
            <person name="Mock T."/>
            <person name="Rouze P."/>
            <person name="Simmons M.P."/>
            <person name="Aerts A.L."/>
            <person name="Allen A.E."/>
            <person name="Cuvelier M.L."/>
            <person name="Derelle E."/>
            <person name="Everett M.V."/>
            <person name="Foulon E."/>
            <person name="Grimwood J."/>
            <person name="Gundlach H."/>
            <person name="Henrissat B."/>
            <person name="Napoli C."/>
            <person name="McDonald S.M."/>
            <person name="Parker M.S."/>
            <person name="Rombauts S."/>
            <person name="Salamov A."/>
            <person name="Von Dassow P."/>
            <person name="Badger J.H."/>
            <person name="Coutinho P.M."/>
            <person name="Demir E."/>
            <person name="Dubchak I."/>
            <person name="Gentemann C."/>
            <person name="Eikrem W."/>
            <person name="Gready J.E."/>
            <person name="John U."/>
            <person name="Lanier W."/>
            <person name="Lindquist E.A."/>
            <person name="Lucas S."/>
            <person name="Mayer K.F."/>
            <person name="Moreau H."/>
            <person name="Not F."/>
            <person name="Otillar R."/>
            <person name="Panaud O."/>
            <person name="Pangilinan J."/>
            <person name="Paulsen I."/>
            <person name="Piegu B."/>
            <person name="Poliakov A."/>
            <person name="Robbens S."/>
            <person name="Schmutz J."/>
            <person name="Toulza E."/>
            <person name="Wyss T."/>
            <person name="Zelensky A."/>
            <person name="Zhou K."/>
            <person name="Armbrust E.V."/>
            <person name="Bhattacharya D."/>
            <person name="Goodenough U.W."/>
            <person name="Van de Peer Y."/>
            <person name="Grigoriev I.V."/>
        </authorList>
    </citation>
    <scope>NUCLEOTIDE SEQUENCE [LARGE SCALE GENOMIC DNA]</scope>
    <source>
        <strain evidence="7 8">CCMP1545</strain>
    </source>
</reference>
<dbReference type="GO" id="GO:0008289">
    <property type="term" value="F:lipid binding"/>
    <property type="evidence" value="ECO:0007669"/>
    <property type="project" value="UniProtKB-KW"/>
</dbReference>
<keyword evidence="4" id="KW-0446">Lipid-binding</keyword>
<evidence type="ECO:0000259" key="6">
    <source>
        <dbReference type="PROSITE" id="PS51847"/>
    </source>
</evidence>
<evidence type="ECO:0000256" key="4">
    <source>
        <dbReference type="ARBA" id="ARBA00023121"/>
    </source>
</evidence>
<dbReference type="EMBL" id="GG663741">
    <property type="protein sequence ID" value="EEH55851.1"/>
    <property type="molecule type" value="Genomic_DNA"/>
</dbReference>
<dbReference type="InterPro" id="IPR031468">
    <property type="entry name" value="SMP_LBD"/>
</dbReference>
<dbReference type="RefSeq" id="XP_003059899.1">
    <property type="nucleotide sequence ID" value="XM_003059853.1"/>
</dbReference>
<dbReference type="Proteomes" id="UP000001876">
    <property type="component" value="Unassembled WGS sequence"/>
</dbReference>
<gene>
    <name evidence="7" type="ORF">MICPUCDRAFT_59713</name>
</gene>
<evidence type="ECO:0000313" key="8">
    <source>
        <dbReference type="Proteomes" id="UP000001876"/>
    </source>
</evidence>
<evidence type="ECO:0000256" key="2">
    <source>
        <dbReference type="ARBA" id="ARBA00022448"/>
    </source>
</evidence>
<dbReference type="GeneID" id="9685629"/>
<dbReference type="GO" id="GO:0016020">
    <property type="term" value="C:membrane"/>
    <property type="evidence" value="ECO:0007669"/>
    <property type="project" value="UniProtKB-SubCell"/>
</dbReference>
<protein>
    <submittedName>
        <fullName evidence="7">Predicted protein</fullName>
    </submittedName>
</protein>
<keyword evidence="3" id="KW-0445">Lipid transport</keyword>
<dbReference type="KEGG" id="mpp:MICPUCDRAFT_59713"/>
<comment type="subcellular location">
    <subcellularLocation>
        <location evidence="1">Membrane</location>
    </subcellularLocation>
</comment>
<organism evidence="8">
    <name type="scientific">Micromonas pusilla (strain CCMP1545)</name>
    <name type="common">Picoplanktonic green alga</name>
    <dbReference type="NCBI Taxonomy" id="564608"/>
    <lineage>
        <taxon>Eukaryota</taxon>
        <taxon>Viridiplantae</taxon>
        <taxon>Chlorophyta</taxon>
        <taxon>Mamiellophyceae</taxon>
        <taxon>Mamiellales</taxon>
        <taxon>Mamiellaceae</taxon>
        <taxon>Micromonas</taxon>
    </lineage>
</organism>
<name>C1MWC3_MICPC</name>
<keyword evidence="5" id="KW-0472">Membrane</keyword>
<dbReference type="PROSITE" id="PS51847">
    <property type="entry name" value="SMP"/>
    <property type="match status" value="1"/>
</dbReference>
<proteinExistence type="predicted"/>
<feature type="domain" description="SMP-LTD" evidence="6">
    <location>
        <begin position="41"/>
        <end position="138"/>
    </location>
</feature>
<keyword evidence="2" id="KW-0813">Transport</keyword>
<dbReference type="GO" id="GO:0006869">
    <property type="term" value="P:lipid transport"/>
    <property type="evidence" value="ECO:0007669"/>
    <property type="project" value="UniProtKB-KW"/>
</dbReference>